<accession>A0ABR1F8I5</accession>
<gene>
    <name evidence="6" type="ORF">BZA70DRAFT_124561</name>
</gene>
<sequence length="550" mass="61513">MISRRLLSLRGVTANIQRQCHYYPSHLTPLRQPLLVRVQHPSLTLARLRSSSSGKPPYDEEEDLTPYEESDFELDKEEAEAAEEDLTPYELSDFEADIEEAEVAEEAMFAAVDHDPDAPHHRSVGEMIAGLGRYEESVAPEEKSAESVFSEKFPPAAEPSPVKEAASSSKTAASSESGRRRPISREEAAEILEAQKKEAAKMYNYDETVVKELAEKLSSPDVNLTAVLDKEIANLFQREVLKEEEVHLMQQVKAQYETRSKSTKEEEQTTAIEAERIREFYHKIPTGPSERYSPYEIALRAEHQRKLSRPLGSSYTESYRPRHNINSPPNPTAITVAMLTAAGAHLGHEPSRLRKGNLPFILGEREGIHIIDMEKTVPYLRRACRVVSAIAERGGVIVFLGTRDNHDLVVVDCAQRMKANYVTRRWIPGALTNLKTVIGMHPVTAVDMEDNPVNAKVPKNFVMVPDLVIVLNPVENRAALNECKIMRVPTIGIIDTDSEPTLVTYPIPANDDSLRSVEFIAGVLSRAGEIGQYKRMENAEREILPSFAGL</sequence>
<dbReference type="NCBIfam" id="TIGR01011">
    <property type="entry name" value="rpsB_bact"/>
    <property type="match status" value="1"/>
</dbReference>
<evidence type="ECO:0000256" key="1">
    <source>
        <dbReference type="ARBA" id="ARBA00006242"/>
    </source>
</evidence>
<keyword evidence="7" id="KW-1185">Reference proteome</keyword>
<dbReference type="Pfam" id="PF00318">
    <property type="entry name" value="Ribosomal_S2"/>
    <property type="match status" value="2"/>
</dbReference>
<dbReference type="Gene3D" id="3.40.50.10490">
    <property type="entry name" value="Glucose-6-phosphate isomerase like protein, domain 1"/>
    <property type="match status" value="1"/>
</dbReference>
<dbReference type="PANTHER" id="PTHR12534:SF0">
    <property type="entry name" value="SMALL RIBOSOMAL SUBUNIT PROTEIN US2M"/>
    <property type="match status" value="1"/>
</dbReference>
<dbReference type="EMBL" id="JBBJBU010000003">
    <property type="protein sequence ID" value="KAK7206141.1"/>
    <property type="molecule type" value="Genomic_DNA"/>
</dbReference>
<dbReference type="HAMAP" id="MF_00291_B">
    <property type="entry name" value="Ribosomal_uS2_B"/>
    <property type="match status" value="1"/>
</dbReference>
<evidence type="ECO:0000313" key="7">
    <source>
        <dbReference type="Proteomes" id="UP001498771"/>
    </source>
</evidence>
<dbReference type="InterPro" id="IPR023591">
    <property type="entry name" value="Ribosomal_uS2_flav_dom_sf"/>
</dbReference>
<keyword evidence="3 4" id="KW-0687">Ribonucleoprotein</keyword>
<dbReference type="InterPro" id="IPR001865">
    <property type="entry name" value="Ribosomal_uS2"/>
</dbReference>
<dbReference type="CDD" id="cd01425">
    <property type="entry name" value="RPS2"/>
    <property type="match status" value="1"/>
</dbReference>
<proteinExistence type="inferred from homology"/>
<dbReference type="InterPro" id="IPR018130">
    <property type="entry name" value="Ribosomal_uS2_CS"/>
</dbReference>
<evidence type="ECO:0000256" key="3">
    <source>
        <dbReference type="ARBA" id="ARBA00023274"/>
    </source>
</evidence>
<reference evidence="6 7" key="1">
    <citation type="submission" date="2024-03" db="EMBL/GenBank/DDBJ databases">
        <title>Genome-scale model development and genomic sequencing of the oleaginous clade Lipomyces.</title>
        <authorList>
            <consortium name="Lawrence Berkeley National Laboratory"/>
            <person name="Czajka J.J."/>
            <person name="Han Y."/>
            <person name="Kim J."/>
            <person name="Mondo S.J."/>
            <person name="Hofstad B.A."/>
            <person name="Robles A."/>
            <person name="Haridas S."/>
            <person name="Riley R."/>
            <person name="LaButti K."/>
            <person name="Pangilinan J."/>
            <person name="Andreopoulos W."/>
            <person name="Lipzen A."/>
            <person name="Yan J."/>
            <person name="Wang M."/>
            <person name="Ng V."/>
            <person name="Grigoriev I.V."/>
            <person name="Spatafora J.W."/>
            <person name="Magnuson J.K."/>
            <person name="Baker S.E."/>
            <person name="Pomraning K.R."/>
        </authorList>
    </citation>
    <scope>NUCLEOTIDE SEQUENCE [LARGE SCALE GENOMIC DNA]</scope>
    <source>
        <strain evidence="6 7">Phaff 52-87</strain>
    </source>
</reference>
<protein>
    <submittedName>
        <fullName evidence="6">Ribosomal protein S2, flavodoxin-like domain-containing protein</fullName>
    </submittedName>
</protein>
<keyword evidence="2 4" id="KW-0689">Ribosomal protein</keyword>
<feature type="compositionally biased region" description="Acidic residues" evidence="5">
    <location>
        <begin position="59"/>
        <end position="85"/>
    </location>
</feature>
<dbReference type="Proteomes" id="UP001498771">
    <property type="component" value="Unassembled WGS sequence"/>
</dbReference>
<dbReference type="InterPro" id="IPR005706">
    <property type="entry name" value="Ribosomal_uS2_bac/mit/plastid"/>
</dbReference>
<comment type="similarity">
    <text evidence="1 4">Belongs to the universal ribosomal protein uS2 family.</text>
</comment>
<name>A0ABR1F8I5_9ASCO</name>
<feature type="compositionally biased region" description="Low complexity" evidence="5">
    <location>
        <begin position="163"/>
        <end position="176"/>
    </location>
</feature>
<dbReference type="PRINTS" id="PR00395">
    <property type="entry name" value="RIBOSOMALS2"/>
</dbReference>
<dbReference type="GeneID" id="90035040"/>
<evidence type="ECO:0000256" key="4">
    <source>
        <dbReference type="RuleBase" id="RU003631"/>
    </source>
</evidence>
<feature type="region of interest" description="Disordered" evidence="5">
    <location>
        <begin position="47"/>
        <end position="85"/>
    </location>
</feature>
<organism evidence="6 7">
    <name type="scientific">Myxozyma melibiosi</name>
    <dbReference type="NCBI Taxonomy" id="54550"/>
    <lineage>
        <taxon>Eukaryota</taxon>
        <taxon>Fungi</taxon>
        <taxon>Dikarya</taxon>
        <taxon>Ascomycota</taxon>
        <taxon>Saccharomycotina</taxon>
        <taxon>Lipomycetes</taxon>
        <taxon>Lipomycetales</taxon>
        <taxon>Lipomycetaceae</taxon>
        <taxon>Myxozyma</taxon>
    </lineage>
</organism>
<evidence type="ECO:0000256" key="2">
    <source>
        <dbReference type="ARBA" id="ARBA00022980"/>
    </source>
</evidence>
<dbReference type="PROSITE" id="PS00963">
    <property type="entry name" value="RIBOSOMAL_S2_2"/>
    <property type="match status" value="1"/>
</dbReference>
<feature type="region of interest" description="Disordered" evidence="5">
    <location>
        <begin position="138"/>
        <end position="186"/>
    </location>
</feature>
<comment type="caution">
    <text evidence="6">The sequence shown here is derived from an EMBL/GenBank/DDBJ whole genome shotgun (WGS) entry which is preliminary data.</text>
</comment>
<feature type="compositionally biased region" description="Basic and acidic residues" evidence="5">
    <location>
        <begin position="177"/>
        <end position="186"/>
    </location>
</feature>
<dbReference type="RefSeq" id="XP_064769174.1">
    <property type="nucleotide sequence ID" value="XM_064909528.1"/>
</dbReference>
<evidence type="ECO:0000313" key="6">
    <source>
        <dbReference type="EMBL" id="KAK7206141.1"/>
    </source>
</evidence>
<dbReference type="PANTHER" id="PTHR12534">
    <property type="entry name" value="30S RIBOSOMAL PROTEIN S2 PROKARYOTIC AND ORGANELLAR"/>
    <property type="match status" value="1"/>
</dbReference>
<evidence type="ECO:0000256" key="5">
    <source>
        <dbReference type="SAM" id="MobiDB-lite"/>
    </source>
</evidence>
<dbReference type="SUPFAM" id="SSF52313">
    <property type="entry name" value="Ribosomal protein S2"/>
    <property type="match status" value="1"/>
</dbReference>